<gene>
    <name evidence="1" type="ORF">PHYSODRAFT_333279</name>
</gene>
<sequence length="180" mass="19496">MRLNYTAVTLLTPASAASETAASLTAAAAVDEEERGVAIAGLENLIKTGAKKTQVQWWLTRKKSAEAAFKLFNLEGKNGLFGSLEFLAWAKYVTKLDKKNAGATMLEALLKRYDEATLARMIISAQGSSKPGLEKNCDGAAIGVRSDTIKSKLGELPNQKLWAAKDKELVHAYRYFIGAI</sequence>
<dbReference type="RefSeq" id="XP_009528754.1">
    <property type="nucleotide sequence ID" value="XM_009530459.1"/>
</dbReference>
<name>G4ZMF2_PHYSP</name>
<dbReference type="KEGG" id="psoj:PHYSODRAFT_333279"/>
<dbReference type="SMR" id="G4ZMF2"/>
<dbReference type="GeneID" id="20646639"/>
<evidence type="ECO:0000313" key="1">
    <source>
        <dbReference type="EMBL" id="EGZ15005.1"/>
    </source>
</evidence>
<dbReference type="InParanoid" id="G4ZMF2"/>
<keyword evidence="2" id="KW-1185">Reference proteome</keyword>
<accession>G4ZMF2</accession>
<reference evidence="1 2" key="1">
    <citation type="journal article" date="2006" name="Science">
        <title>Phytophthora genome sequences uncover evolutionary origins and mechanisms of pathogenesis.</title>
        <authorList>
            <person name="Tyler B.M."/>
            <person name="Tripathy S."/>
            <person name="Zhang X."/>
            <person name="Dehal P."/>
            <person name="Jiang R.H."/>
            <person name="Aerts A."/>
            <person name="Arredondo F.D."/>
            <person name="Baxter L."/>
            <person name="Bensasson D."/>
            <person name="Beynon J.L."/>
            <person name="Chapman J."/>
            <person name="Damasceno C.M."/>
            <person name="Dorrance A.E."/>
            <person name="Dou D."/>
            <person name="Dickerman A.W."/>
            <person name="Dubchak I.L."/>
            <person name="Garbelotto M."/>
            <person name="Gijzen M."/>
            <person name="Gordon S.G."/>
            <person name="Govers F."/>
            <person name="Grunwald N.J."/>
            <person name="Huang W."/>
            <person name="Ivors K.L."/>
            <person name="Jones R.W."/>
            <person name="Kamoun S."/>
            <person name="Krampis K."/>
            <person name="Lamour K.H."/>
            <person name="Lee M.K."/>
            <person name="McDonald W.H."/>
            <person name="Medina M."/>
            <person name="Meijer H.J."/>
            <person name="Nordberg E.K."/>
            <person name="Maclean D.J."/>
            <person name="Ospina-Giraldo M.D."/>
            <person name="Morris P.F."/>
            <person name="Phuntumart V."/>
            <person name="Putnam N.H."/>
            <person name="Rash S."/>
            <person name="Rose J.K."/>
            <person name="Sakihama Y."/>
            <person name="Salamov A.A."/>
            <person name="Savidor A."/>
            <person name="Scheuring C.F."/>
            <person name="Smith B.M."/>
            <person name="Sobral B.W."/>
            <person name="Terry A."/>
            <person name="Torto-Alalibo T.A."/>
            <person name="Win J."/>
            <person name="Xu Z."/>
            <person name="Zhang H."/>
            <person name="Grigoriev I.V."/>
            <person name="Rokhsar D.S."/>
            <person name="Boore J.L."/>
        </authorList>
    </citation>
    <scope>NUCLEOTIDE SEQUENCE [LARGE SCALE GENOMIC DNA]</scope>
    <source>
        <strain evidence="1 2">P6497</strain>
    </source>
</reference>
<proteinExistence type="predicted"/>
<dbReference type="EMBL" id="JH159155">
    <property type="protein sequence ID" value="EGZ15005.1"/>
    <property type="molecule type" value="Genomic_DNA"/>
</dbReference>
<protein>
    <recommendedName>
        <fullName evidence="3">RxLR effector protein</fullName>
    </recommendedName>
</protein>
<evidence type="ECO:0008006" key="3">
    <source>
        <dbReference type="Google" id="ProtNLM"/>
    </source>
</evidence>
<dbReference type="AlphaFoldDB" id="G4ZMF2"/>
<evidence type="ECO:0000313" key="2">
    <source>
        <dbReference type="Proteomes" id="UP000002640"/>
    </source>
</evidence>
<dbReference type="Proteomes" id="UP000002640">
    <property type="component" value="Unassembled WGS sequence"/>
</dbReference>
<dbReference type="OMA" id="MIISAQG"/>
<organism evidence="1 2">
    <name type="scientific">Phytophthora sojae (strain P6497)</name>
    <name type="common">Soybean stem and root rot agent</name>
    <name type="synonym">Phytophthora megasperma f. sp. glycines</name>
    <dbReference type="NCBI Taxonomy" id="1094619"/>
    <lineage>
        <taxon>Eukaryota</taxon>
        <taxon>Sar</taxon>
        <taxon>Stramenopiles</taxon>
        <taxon>Oomycota</taxon>
        <taxon>Peronosporomycetes</taxon>
        <taxon>Peronosporales</taxon>
        <taxon>Peronosporaceae</taxon>
        <taxon>Phytophthora</taxon>
    </lineage>
</organism>